<dbReference type="Proteomes" id="UP000245283">
    <property type="component" value="Unassembled WGS sequence"/>
</dbReference>
<comment type="caution">
    <text evidence="1">The sequence shown here is derived from an EMBL/GenBank/DDBJ whole genome shotgun (WGS) entry which is preliminary data.</text>
</comment>
<evidence type="ECO:0000313" key="2">
    <source>
        <dbReference type="Proteomes" id="UP000245283"/>
    </source>
</evidence>
<reference evidence="2" key="1">
    <citation type="submission" date="2018-05" db="EMBL/GenBank/DDBJ databases">
        <authorList>
            <person name="Li Y."/>
        </authorList>
    </citation>
    <scope>NUCLEOTIDE SEQUENCE [LARGE SCALE GENOMIC DNA]</scope>
    <source>
        <strain evidence="2">sk1b4</strain>
    </source>
</reference>
<dbReference type="EMBL" id="QETB01000006">
    <property type="protein sequence ID" value="PWF24552.1"/>
    <property type="molecule type" value="Genomic_DNA"/>
</dbReference>
<dbReference type="AlphaFoldDB" id="A0A2V1K6D0"/>
<proteinExistence type="predicted"/>
<sequence>MSVDQKPALLSELASIVAVDSPILGDLMDCLQGISQIRAYFVRPETVFDQDSVYNSVGVFVLTTNQLIILVSDVSYEFSPEGEFITTTQFVDLREIRDFQVIRRRIADGNSAGALSSVQMRLRWGASWQQDIRPATCDNPQCSADHGYMGMMSGDDAEVLLDSSLEETTFRKGLSFIADLQRALADHA</sequence>
<name>A0A2V1K6D0_9ACTO</name>
<evidence type="ECO:0000313" key="1">
    <source>
        <dbReference type="EMBL" id="PWF24552.1"/>
    </source>
</evidence>
<dbReference type="RefSeq" id="WP_109094448.1">
    <property type="nucleotide sequence ID" value="NZ_QETB01000006.1"/>
</dbReference>
<organism evidence="1 2">
    <name type="scientific">Ancrocorticia populi</name>
    <dbReference type="NCBI Taxonomy" id="2175228"/>
    <lineage>
        <taxon>Bacteria</taxon>
        <taxon>Bacillati</taxon>
        <taxon>Actinomycetota</taxon>
        <taxon>Actinomycetes</taxon>
        <taxon>Actinomycetales</taxon>
        <taxon>Actinomycetaceae</taxon>
        <taxon>Ancrocorticia</taxon>
    </lineage>
</organism>
<dbReference type="OrthoDB" id="3725224at2"/>
<accession>A0A2V1K6D0</accession>
<dbReference type="InterPro" id="IPR046040">
    <property type="entry name" value="DUF5998"/>
</dbReference>
<protein>
    <submittedName>
        <fullName evidence="1">Uncharacterized protein</fullName>
    </submittedName>
</protein>
<dbReference type="Pfam" id="PF19461">
    <property type="entry name" value="DUF5998"/>
    <property type="match status" value="1"/>
</dbReference>
<keyword evidence="2" id="KW-1185">Reference proteome</keyword>
<gene>
    <name evidence="1" type="ORF">DD236_11005</name>
</gene>